<feature type="non-terminal residue" evidence="2">
    <location>
        <position position="103"/>
    </location>
</feature>
<gene>
    <name evidence="2" type="ORF">NDU88_004926</name>
</gene>
<sequence>MDGKVQSLHSGVVEVPVTPGGRVSRSGSSRSFKGLTPKDVLDRQAERARWLEAEKLGMQREYNEWKRDFEIETMILAYELKLEELAVRRAESSWNGGSNNLIS</sequence>
<dbReference type="AlphaFoldDB" id="A0AAV7M7R8"/>
<reference evidence="2" key="1">
    <citation type="journal article" date="2022" name="bioRxiv">
        <title>Sequencing and chromosome-scale assembly of the giantPleurodeles waltlgenome.</title>
        <authorList>
            <person name="Brown T."/>
            <person name="Elewa A."/>
            <person name="Iarovenko S."/>
            <person name="Subramanian E."/>
            <person name="Araus A.J."/>
            <person name="Petzold A."/>
            <person name="Susuki M."/>
            <person name="Suzuki K.-i.T."/>
            <person name="Hayashi T."/>
            <person name="Toyoda A."/>
            <person name="Oliveira C."/>
            <person name="Osipova E."/>
            <person name="Leigh N.D."/>
            <person name="Simon A."/>
            <person name="Yun M.H."/>
        </authorList>
    </citation>
    <scope>NUCLEOTIDE SEQUENCE</scope>
    <source>
        <strain evidence="2">20211129_DDA</strain>
        <tissue evidence="2">Liver</tissue>
    </source>
</reference>
<accession>A0AAV7M7R8</accession>
<protein>
    <submittedName>
        <fullName evidence="2">Uncharacterized protein</fullName>
    </submittedName>
</protein>
<evidence type="ECO:0000313" key="2">
    <source>
        <dbReference type="EMBL" id="KAJ1099831.1"/>
    </source>
</evidence>
<feature type="compositionally biased region" description="Low complexity" evidence="1">
    <location>
        <begin position="20"/>
        <end position="31"/>
    </location>
</feature>
<dbReference type="EMBL" id="JANPWB010000014">
    <property type="protein sequence ID" value="KAJ1099831.1"/>
    <property type="molecule type" value="Genomic_DNA"/>
</dbReference>
<keyword evidence="3" id="KW-1185">Reference proteome</keyword>
<evidence type="ECO:0000256" key="1">
    <source>
        <dbReference type="SAM" id="MobiDB-lite"/>
    </source>
</evidence>
<comment type="caution">
    <text evidence="2">The sequence shown here is derived from an EMBL/GenBank/DDBJ whole genome shotgun (WGS) entry which is preliminary data.</text>
</comment>
<proteinExistence type="predicted"/>
<feature type="region of interest" description="Disordered" evidence="1">
    <location>
        <begin position="1"/>
        <end position="37"/>
    </location>
</feature>
<name>A0AAV7M7R8_PLEWA</name>
<organism evidence="2 3">
    <name type="scientific">Pleurodeles waltl</name>
    <name type="common">Iberian ribbed newt</name>
    <dbReference type="NCBI Taxonomy" id="8319"/>
    <lineage>
        <taxon>Eukaryota</taxon>
        <taxon>Metazoa</taxon>
        <taxon>Chordata</taxon>
        <taxon>Craniata</taxon>
        <taxon>Vertebrata</taxon>
        <taxon>Euteleostomi</taxon>
        <taxon>Amphibia</taxon>
        <taxon>Batrachia</taxon>
        <taxon>Caudata</taxon>
        <taxon>Salamandroidea</taxon>
        <taxon>Salamandridae</taxon>
        <taxon>Pleurodelinae</taxon>
        <taxon>Pleurodeles</taxon>
    </lineage>
</organism>
<evidence type="ECO:0000313" key="3">
    <source>
        <dbReference type="Proteomes" id="UP001066276"/>
    </source>
</evidence>
<dbReference type="Proteomes" id="UP001066276">
    <property type="component" value="Chromosome 10"/>
</dbReference>